<comment type="subcellular location">
    <subcellularLocation>
        <location evidence="1">Cytoplasm</location>
    </subcellularLocation>
</comment>
<evidence type="ECO:0000313" key="11">
    <source>
        <dbReference type="Proteomes" id="UP000281245"/>
    </source>
</evidence>
<evidence type="ECO:0000256" key="4">
    <source>
        <dbReference type="ARBA" id="ARBA00022490"/>
    </source>
</evidence>
<dbReference type="Pfam" id="PF00564">
    <property type="entry name" value="PB1"/>
    <property type="match status" value="1"/>
</dbReference>
<dbReference type="FunFam" id="1.25.40.10:FF:000017">
    <property type="entry name" value="NADPH oxidase regulator NoxR"/>
    <property type="match status" value="1"/>
</dbReference>
<dbReference type="InterPro" id="IPR051864">
    <property type="entry name" value="NCF2_NOXA1"/>
</dbReference>
<dbReference type="AlphaFoldDB" id="A0A3M6W990"/>
<dbReference type="InterPro" id="IPR011990">
    <property type="entry name" value="TPR-like_helical_dom_sf"/>
</dbReference>
<sequence>MLGSTFGDCELRAQIYKTNCDRTRLLPVRAMSLKQEIETWVAALAAYDNNEFENALRCFEQIADTSKILFNAGVIHATLGEHSQAVECYQRAVQLDQYLAVAYFQQGVSNFLMGDFEEALANFNDTLLYLRGNNNIDYEQLGLKFKLYSCEVLFNRGLCYIYLQSRDAGMQDLIFAAREKVVPDHEVIEEAIREQAEGYTVFSIPVGVVYRPNEAKVKNLKTKDYLGKARLVAAQNQQRQYADPRIQAALAARALDDRPGHSLSYAALNLVRPDLRSRSRQQSEPPMNRNVFPPTPPPEPENPVSSHGNRNSSDSMQSLPSSLQSSRPAAKPLRLELGAAAFEQKAQPGRTRIGTKRSESERPAGRTGYTTSSMRASDDRQRRDQASSREIPEVCVQEDPIEAYSEQVYQIQSTRHQRARSSVHQSQYLPIEEEEEEDELTDLSDEQLAFEIIPPHRPRPTHLRHRSQSRRVPELRKVRIKVHAEDMRYVMASPAVQFDDLREQVATKFKLKKDIKLKIRDEEGDMVTMGDQDDLDMAMAACKAAAAQERAEMGKMEIWLQEMQ</sequence>
<evidence type="ECO:0000256" key="2">
    <source>
        <dbReference type="ARBA" id="ARBA00008051"/>
    </source>
</evidence>
<dbReference type="InterPro" id="IPR053793">
    <property type="entry name" value="PB1-like"/>
</dbReference>
<dbReference type="Pfam" id="PF13181">
    <property type="entry name" value="TPR_8"/>
    <property type="match status" value="1"/>
</dbReference>
<evidence type="ECO:0000256" key="6">
    <source>
        <dbReference type="ARBA" id="ARBA00022803"/>
    </source>
</evidence>
<evidence type="ECO:0000256" key="7">
    <source>
        <dbReference type="PROSITE-ProRule" id="PRU00339"/>
    </source>
</evidence>
<keyword evidence="3" id="KW-0728">SH3 domain</keyword>
<proteinExistence type="inferred from homology"/>
<name>A0A3M6W990_HORWE</name>
<protein>
    <recommendedName>
        <fullName evidence="9">PB1 domain-containing protein</fullName>
    </recommendedName>
</protein>
<evidence type="ECO:0000313" key="10">
    <source>
        <dbReference type="EMBL" id="RMX75035.1"/>
    </source>
</evidence>
<organism evidence="10 11">
    <name type="scientific">Hortaea werneckii</name>
    <name type="common">Black yeast</name>
    <name type="synonym">Cladosporium werneckii</name>
    <dbReference type="NCBI Taxonomy" id="91943"/>
    <lineage>
        <taxon>Eukaryota</taxon>
        <taxon>Fungi</taxon>
        <taxon>Dikarya</taxon>
        <taxon>Ascomycota</taxon>
        <taxon>Pezizomycotina</taxon>
        <taxon>Dothideomycetes</taxon>
        <taxon>Dothideomycetidae</taxon>
        <taxon>Mycosphaerellales</taxon>
        <taxon>Teratosphaeriaceae</taxon>
        <taxon>Hortaea</taxon>
    </lineage>
</organism>
<comment type="similarity">
    <text evidence="2">Belongs to the NCF2/NOXA1 family.</text>
</comment>
<dbReference type="InterPro" id="IPR000270">
    <property type="entry name" value="PB1_dom"/>
</dbReference>
<dbReference type="GO" id="GO:0005737">
    <property type="term" value="C:cytoplasm"/>
    <property type="evidence" value="ECO:0007669"/>
    <property type="project" value="UniProtKB-SubCell"/>
</dbReference>
<evidence type="ECO:0000256" key="5">
    <source>
        <dbReference type="ARBA" id="ARBA00022737"/>
    </source>
</evidence>
<keyword evidence="4" id="KW-0963">Cytoplasm</keyword>
<dbReference type="PANTHER" id="PTHR15175:SF0">
    <property type="entry name" value="SH3 DOMAIN-CONTAINING PROTEIN C23A1.17"/>
    <property type="match status" value="1"/>
</dbReference>
<dbReference type="PROSITE" id="PS51745">
    <property type="entry name" value="PB1"/>
    <property type="match status" value="1"/>
</dbReference>
<accession>A0A3M6W990</accession>
<feature type="region of interest" description="Disordered" evidence="8">
    <location>
        <begin position="274"/>
        <end position="329"/>
    </location>
</feature>
<dbReference type="SUPFAM" id="SSF48452">
    <property type="entry name" value="TPR-like"/>
    <property type="match status" value="1"/>
</dbReference>
<feature type="region of interest" description="Disordered" evidence="8">
    <location>
        <begin position="341"/>
        <end position="391"/>
    </location>
</feature>
<evidence type="ECO:0000256" key="1">
    <source>
        <dbReference type="ARBA" id="ARBA00004496"/>
    </source>
</evidence>
<feature type="compositionally biased region" description="Basic and acidic residues" evidence="8">
    <location>
        <begin position="376"/>
        <end position="391"/>
    </location>
</feature>
<dbReference type="PANTHER" id="PTHR15175">
    <property type="entry name" value="NEUTROPHIL CYTOSOLIC FACTOR 2, NEUTROPHIL NADPH OXIDASE FACTOR 2"/>
    <property type="match status" value="1"/>
</dbReference>
<dbReference type="EMBL" id="QWIJ01001379">
    <property type="protein sequence ID" value="RMX75035.1"/>
    <property type="molecule type" value="Genomic_DNA"/>
</dbReference>
<feature type="repeat" description="TPR" evidence="7">
    <location>
        <begin position="66"/>
        <end position="99"/>
    </location>
</feature>
<dbReference type="OrthoDB" id="9450131at2759"/>
<dbReference type="PROSITE" id="PS50005">
    <property type="entry name" value="TPR"/>
    <property type="match status" value="1"/>
</dbReference>
<dbReference type="SUPFAM" id="SSF54277">
    <property type="entry name" value="CAD &amp; PB1 domains"/>
    <property type="match status" value="1"/>
</dbReference>
<keyword evidence="5" id="KW-0677">Repeat</keyword>
<dbReference type="Proteomes" id="UP000281245">
    <property type="component" value="Unassembled WGS sequence"/>
</dbReference>
<reference evidence="10 11" key="1">
    <citation type="journal article" date="2018" name="BMC Genomics">
        <title>Genomic evidence for intraspecific hybridization in a clonal and extremely halotolerant yeast.</title>
        <authorList>
            <person name="Gostincar C."/>
            <person name="Stajich J.E."/>
            <person name="Zupancic J."/>
            <person name="Zalar P."/>
            <person name="Gunde-Cimerman N."/>
        </authorList>
    </citation>
    <scope>NUCLEOTIDE SEQUENCE [LARGE SCALE GENOMIC DNA]</scope>
    <source>
        <strain evidence="10 11">EXF-6656</strain>
    </source>
</reference>
<evidence type="ECO:0000256" key="8">
    <source>
        <dbReference type="SAM" id="MobiDB-lite"/>
    </source>
</evidence>
<evidence type="ECO:0000256" key="3">
    <source>
        <dbReference type="ARBA" id="ARBA00022443"/>
    </source>
</evidence>
<feature type="compositionally biased region" description="Low complexity" evidence="8">
    <location>
        <begin position="312"/>
        <end position="326"/>
    </location>
</feature>
<dbReference type="Gene3D" id="1.25.40.10">
    <property type="entry name" value="Tetratricopeptide repeat domain"/>
    <property type="match status" value="1"/>
</dbReference>
<dbReference type="InterPro" id="IPR019734">
    <property type="entry name" value="TPR_rpt"/>
</dbReference>
<evidence type="ECO:0000259" key="9">
    <source>
        <dbReference type="PROSITE" id="PS51745"/>
    </source>
</evidence>
<keyword evidence="6 7" id="KW-0802">TPR repeat</keyword>
<gene>
    <name evidence="10" type="ORF">D0869_11999</name>
</gene>
<dbReference type="SMART" id="SM00666">
    <property type="entry name" value="PB1"/>
    <property type="match status" value="1"/>
</dbReference>
<dbReference type="Gene3D" id="3.10.20.90">
    <property type="entry name" value="Phosphatidylinositol 3-kinase Catalytic Subunit, Chain A, domain 1"/>
    <property type="match status" value="1"/>
</dbReference>
<dbReference type="SMART" id="SM00028">
    <property type="entry name" value="TPR"/>
    <property type="match status" value="2"/>
</dbReference>
<feature type="domain" description="PB1" evidence="9">
    <location>
        <begin position="477"/>
        <end position="563"/>
    </location>
</feature>
<comment type="caution">
    <text evidence="10">The sequence shown here is derived from an EMBL/GenBank/DDBJ whole genome shotgun (WGS) entry which is preliminary data.</text>
</comment>